<keyword evidence="2" id="KW-0489">Methyltransferase</keyword>
<evidence type="ECO:0000313" key="3">
    <source>
        <dbReference type="Proteomes" id="UP001597314"/>
    </source>
</evidence>
<reference evidence="3" key="1">
    <citation type="journal article" date="2019" name="Int. J. Syst. Evol. Microbiol.">
        <title>The Global Catalogue of Microorganisms (GCM) 10K type strain sequencing project: providing services to taxonomists for standard genome sequencing and annotation.</title>
        <authorList>
            <consortium name="The Broad Institute Genomics Platform"/>
            <consortium name="The Broad Institute Genome Sequencing Center for Infectious Disease"/>
            <person name="Wu L."/>
            <person name="Ma J."/>
        </authorList>
    </citation>
    <scope>NUCLEOTIDE SEQUENCE [LARGE SCALE GENOMIC DNA]</scope>
    <source>
        <strain evidence="3">CGMCC 1.6774</strain>
    </source>
</reference>
<evidence type="ECO:0000313" key="2">
    <source>
        <dbReference type="EMBL" id="MFD2182370.1"/>
    </source>
</evidence>
<dbReference type="RefSeq" id="WP_378477548.1">
    <property type="nucleotide sequence ID" value="NZ_JBHUIW010000008.1"/>
</dbReference>
<dbReference type="PANTHER" id="PTHR40036">
    <property type="entry name" value="MACROCIN O-METHYLTRANSFERASE"/>
    <property type="match status" value="1"/>
</dbReference>
<organism evidence="2 3">
    <name type="scientific">Rhodoplanes azumiensis</name>
    <dbReference type="NCBI Taxonomy" id="1897628"/>
    <lineage>
        <taxon>Bacteria</taxon>
        <taxon>Pseudomonadati</taxon>
        <taxon>Pseudomonadota</taxon>
        <taxon>Alphaproteobacteria</taxon>
        <taxon>Hyphomicrobiales</taxon>
        <taxon>Nitrobacteraceae</taxon>
        <taxon>Rhodoplanes</taxon>
    </lineage>
</organism>
<dbReference type="GO" id="GO:0032259">
    <property type="term" value="P:methylation"/>
    <property type="evidence" value="ECO:0007669"/>
    <property type="project" value="UniProtKB-KW"/>
</dbReference>
<dbReference type="Pfam" id="PF05711">
    <property type="entry name" value="TylF"/>
    <property type="match status" value="1"/>
</dbReference>
<comment type="caution">
    <text evidence="2">The sequence shown here is derived from an EMBL/GenBank/DDBJ whole genome shotgun (WGS) entry which is preliminary data.</text>
</comment>
<keyword evidence="2" id="KW-0808">Transferase</keyword>
<dbReference type="InterPro" id="IPR008884">
    <property type="entry name" value="TylF_MeTrfase"/>
</dbReference>
<dbReference type="GO" id="GO:0008168">
    <property type="term" value="F:methyltransferase activity"/>
    <property type="evidence" value="ECO:0007669"/>
    <property type="project" value="UniProtKB-KW"/>
</dbReference>
<gene>
    <name evidence="2" type="ORF">ACFSOX_09420</name>
</gene>
<dbReference type="InterPro" id="IPR029063">
    <property type="entry name" value="SAM-dependent_MTases_sf"/>
</dbReference>
<keyword evidence="3" id="KW-1185">Reference proteome</keyword>
<dbReference type="PANTHER" id="PTHR40036:SF1">
    <property type="entry name" value="MACROCIN O-METHYLTRANSFERASE"/>
    <property type="match status" value="1"/>
</dbReference>
<accession>A0ABW5AJQ0</accession>
<sequence length="347" mass="38812">MIDDRSPGGVPPTPDNEQSARRRVAPDDTIYTVPQSILVSDLARAVDPLALLTSANRELTDKEILAAKILAQSGSPLAIGEQIAGLFLRDPRGSESVSKAQVVTIEALAEILAAVAPTWTEFERYQVAERLSFAVYPKFKFSEFGRVWLNDESFKEYYKRYMDYGNWHSYDRKYLVDQMLKLVEHLDGDFVEAGCYRGATAELLCVAAQPKGRRVHLFDSFEGLSVPGEFDGSYWAPGVFSVSVDEISKNLSRFDCCNIYKGWIPDRFKDAPDNPIAFVHIDVDLYQPTWDTLEYFFERVVSGGIIICDDYGTDSCPGAKRAVDDFFAPRKENVASLPTGQGLVIKI</sequence>
<dbReference type="EMBL" id="JBHUIW010000008">
    <property type="protein sequence ID" value="MFD2182370.1"/>
    <property type="molecule type" value="Genomic_DNA"/>
</dbReference>
<dbReference type="Gene3D" id="3.40.50.150">
    <property type="entry name" value="Vaccinia Virus protein VP39"/>
    <property type="match status" value="1"/>
</dbReference>
<dbReference type="EC" id="2.1.1.-" evidence="2"/>
<evidence type="ECO:0000256" key="1">
    <source>
        <dbReference type="SAM" id="MobiDB-lite"/>
    </source>
</evidence>
<name>A0ABW5AJQ0_9BRAD</name>
<protein>
    <submittedName>
        <fullName evidence="2">TylF/MycF/NovP-related O-methyltransferase</fullName>
        <ecNumber evidence="2">2.1.1.-</ecNumber>
    </submittedName>
</protein>
<dbReference type="Proteomes" id="UP001597314">
    <property type="component" value="Unassembled WGS sequence"/>
</dbReference>
<dbReference type="SUPFAM" id="SSF53335">
    <property type="entry name" value="S-adenosyl-L-methionine-dependent methyltransferases"/>
    <property type="match status" value="1"/>
</dbReference>
<proteinExistence type="predicted"/>
<feature type="region of interest" description="Disordered" evidence="1">
    <location>
        <begin position="1"/>
        <end position="24"/>
    </location>
</feature>